<gene>
    <name evidence="1" type="ORF">GLW08_04665</name>
</gene>
<keyword evidence="2" id="KW-1185">Reference proteome</keyword>
<dbReference type="EMBL" id="WMEU01000001">
    <property type="protein sequence ID" value="MYL52627.1"/>
    <property type="molecule type" value="Genomic_DNA"/>
</dbReference>
<proteinExistence type="predicted"/>
<protein>
    <submittedName>
        <fullName evidence="1">Diguanylate cyclase</fullName>
    </submittedName>
</protein>
<organism evidence="1 2">
    <name type="scientific">Pontibacillus yanchengensis</name>
    <dbReference type="NCBI Taxonomy" id="462910"/>
    <lineage>
        <taxon>Bacteria</taxon>
        <taxon>Bacillati</taxon>
        <taxon>Bacillota</taxon>
        <taxon>Bacilli</taxon>
        <taxon>Bacillales</taxon>
        <taxon>Bacillaceae</taxon>
        <taxon>Pontibacillus</taxon>
    </lineage>
</organism>
<evidence type="ECO:0000313" key="1">
    <source>
        <dbReference type="EMBL" id="MYL52627.1"/>
    </source>
</evidence>
<dbReference type="Proteomes" id="UP000466692">
    <property type="component" value="Unassembled WGS sequence"/>
</dbReference>
<name>A0ACC7VD60_9BACI</name>
<accession>A0ACC7VD60</accession>
<sequence>MLISFIYHATPLNQWYYIPMKFYQRGGSRMYVDLFNNLAITVALLFLAGKFFENSPLDRTSPLSTRLYAGFGSGILGSLLMVSTIEITDTVILDLRHLAVIIAAIFGGPVSATLSGIIIGLARMLLYGISDTSLIVGSVIVFISLILGFISDGSLAKTKKYIIMNGVFIIVNSMMIILLVEDIRIAEVALAYHIPFSIIGGGLTYYMAEFIKKSNQNNRNIQYYKLIAENSTDVVSTHNKEGVIKYISPSCQSILGYAPSELIGNNVFHYIHPEDVQEEQPPYVSSNTSSQTLEFRFQKKNGHYVWLETTFKRMKGLTQTDDFIYSSREVTERKEMQKEVLDMNRKLHKLSSLDGLTGIPNRRHLDYSLEKAWHDAMMDNTPLSFILFDIDKFKTYNDTYGHHQGDACLKEIAAIINKIVREQDLFARYGGEEFAVILPQTNEKEARLLGESIRLGIINEGIPNIESDVTPILTVSVGVTTITPYFDSDHTMLIVNADKALYEAKENGRNRVCFYNKEYHNVKKP</sequence>
<comment type="caution">
    <text evidence="1">The sequence shown here is derived from an EMBL/GenBank/DDBJ whole genome shotgun (WGS) entry which is preliminary data.</text>
</comment>
<reference evidence="1" key="1">
    <citation type="submission" date="2019-11" db="EMBL/GenBank/DDBJ databases">
        <title>Genome sequences of 17 halophilic strains isolated from different environments.</title>
        <authorList>
            <person name="Furrow R.E."/>
        </authorList>
    </citation>
    <scope>NUCLEOTIDE SEQUENCE</scope>
    <source>
        <strain evidence="1">22510_22_Filter</strain>
    </source>
</reference>
<evidence type="ECO:0000313" key="2">
    <source>
        <dbReference type="Proteomes" id="UP000466692"/>
    </source>
</evidence>